<reference evidence="3" key="1">
    <citation type="submission" date="2014-06" db="EMBL/GenBank/DDBJ databases">
        <authorList>
            <person name="Berkman P.J."/>
        </authorList>
    </citation>
    <scope>NUCLEOTIDE SEQUENCE [LARGE SCALE GENOMIC DNA]</scope>
</reference>
<dbReference type="Proteomes" id="UP000242770">
    <property type="component" value="Unassembled WGS sequence"/>
</dbReference>
<name>A0A0F7RVV3_9BASI</name>
<dbReference type="AlphaFoldDB" id="A0A0F7RVV3"/>
<protein>
    <submittedName>
        <fullName evidence="2">Uncharacterized protein</fullName>
    </submittedName>
</protein>
<evidence type="ECO:0000256" key="1">
    <source>
        <dbReference type="SAM" id="MobiDB-lite"/>
    </source>
</evidence>
<evidence type="ECO:0000313" key="2">
    <source>
        <dbReference type="EMBL" id="CDR99458.1"/>
    </source>
</evidence>
<feature type="region of interest" description="Disordered" evidence="1">
    <location>
        <begin position="40"/>
        <end position="83"/>
    </location>
</feature>
<feature type="compositionally biased region" description="Polar residues" evidence="1">
    <location>
        <begin position="58"/>
        <end position="83"/>
    </location>
</feature>
<evidence type="ECO:0000313" key="3">
    <source>
        <dbReference type="Proteomes" id="UP000242770"/>
    </source>
</evidence>
<organism evidence="2 3">
    <name type="scientific">Sporisorium scitamineum</name>
    <dbReference type="NCBI Taxonomy" id="49012"/>
    <lineage>
        <taxon>Eukaryota</taxon>
        <taxon>Fungi</taxon>
        <taxon>Dikarya</taxon>
        <taxon>Basidiomycota</taxon>
        <taxon>Ustilaginomycotina</taxon>
        <taxon>Ustilaginomycetes</taxon>
        <taxon>Ustilaginales</taxon>
        <taxon>Ustilaginaceae</taxon>
        <taxon>Sporisorium</taxon>
    </lineage>
</organism>
<sequence>MAPPLFDAHTIKPRNYFDMYEIELGSNVLPVSYISTAISCDDDQKPRSTHPQAKGRTSHINAKIFQTSPAGSDSLRNSSRIDR</sequence>
<keyword evidence="3" id="KW-1185">Reference proteome</keyword>
<accession>A0A0F7RVV3</accession>
<gene>
    <name evidence="2" type="primary">SSCI21140.1</name>
</gene>
<proteinExistence type="predicted"/>
<dbReference type="EMBL" id="CCFA01001089">
    <property type="protein sequence ID" value="CDR99458.1"/>
    <property type="molecule type" value="Genomic_DNA"/>
</dbReference>